<protein>
    <submittedName>
        <fullName evidence="1">Zinc-binding protein</fullName>
    </submittedName>
</protein>
<dbReference type="KEGG" id="meme:HYG87_06015"/>
<evidence type="ECO:0000313" key="2">
    <source>
        <dbReference type="Proteomes" id="UP000681041"/>
    </source>
</evidence>
<gene>
    <name evidence="1" type="ORF">HYG87_06015</name>
</gene>
<keyword evidence="2" id="KW-1185">Reference proteome</keyword>
<dbReference type="Proteomes" id="UP000681041">
    <property type="component" value="Chromosome"/>
</dbReference>
<sequence>MKSEKIALCPCNGMSPYGLIARAASSDMVEESSDIISICITATSADKESFRNLIKKYPIMAVNGCEHGCVDSILEGKGVKVAESMNVMTPLQEKEMKPGSVARLGESGERCVVEIKKKIEDLLEK</sequence>
<dbReference type="RefSeq" id="WP_211532302.1">
    <property type="nucleotide sequence ID" value="NZ_CP058560.1"/>
</dbReference>
<accession>A0A8T8K739</accession>
<dbReference type="InterPro" id="IPR014958">
    <property type="entry name" value="DGC"/>
</dbReference>
<dbReference type="GeneID" id="64820302"/>
<evidence type="ECO:0000313" key="1">
    <source>
        <dbReference type="EMBL" id="QUH23345.1"/>
    </source>
</evidence>
<dbReference type="OrthoDB" id="70751at2157"/>
<dbReference type="EMBL" id="CP058560">
    <property type="protein sequence ID" value="QUH23345.1"/>
    <property type="molecule type" value="Genomic_DNA"/>
</dbReference>
<proteinExistence type="predicted"/>
<organism evidence="1 2">
    <name type="scientific">Methanobacterium alkalithermotolerans</name>
    <dbReference type="NCBI Taxonomy" id="2731220"/>
    <lineage>
        <taxon>Archaea</taxon>
        <taxon>Methanobacteriati</taxon>
        <taxon>Methanobacteriota</taxon>
        <taxon>Methanomada group</taxon>
        <taxon>Methanobacteria</taxon>
        <taxon>Methanobacteriales</taxon>
        <taxon>Methanobacteriaceae</taxon>
        <taxon>Methanobacterium</taxon>
    </lineage>
</organism>
<dbReference type="AlphaFoldDB" id="A0A8T8K739"/>
<name>A0A8T8K739_9EURY</name>
<dbReference type="Pfam" id="PF08859">
    <property type="entry name" value="DGC"/>
    <property type="match status" value="1"/>
</dbReference>
<reference evidence="1" key="1">
    <citation type="submission" date="2020-07" db="EMBL/GenBank/DDBJ databases">
        <title>Methanobacterium. sp. MethCan genome.</title>
        <authorList>
            <person name="Postec A."/>
            <person name="Quemeneur M."/>
        </authorList>
    </citation>
    <scope>NUCLEOTIDE SEQUENCE</scope>
    <source>
        <strain evidence="1">MethCAN</strain>
    </source>
</reference>